<dbReference type="EMBL" id="JAACJO010000011">
    <property type="protein sequence ID" value="KAF5352765.1"/>
    <property type="molecule type" value="Genomic_DNA"/>
</dbReference>
<name>A0A8H5FWX8_9AGAR</name>
<dbReference type="AlphaFoldDB" id="A0A8H5FWX8"/>
<organism evidence="3 4">
    <name type="scientific">Leucocoprinus leucothites</name>
    <dbReference type="NCBI Taxonomy" id="201217"/>
    <lineage>
        <taxon>Eukaryota</taxon>
        <taxon>Fungi</taxon>
        <taxon>Dikarya</taxon>
        <taxon>Basidiomycota</taxon>
        <taxon>Agaricomycotina</taxon>
        <taxon>Agaricomycetes</taxon>
        <taxon>Agaricomycetidae</taxon>
        <taxon>Agaricales</taxon>
        <taxon>Agaricineae</taxon>
        <taxon>Agaricaceae</taxon>
        <taxon>Leucocoprinus</taxon>
    </lineage>
</organism>
<evidence type="ECO:0000313" key="4">
    <source>
        <dbReference type="Proteomes" id="UP000559027"/>
    </source>
</evidence>
<gene>
    <name evidence="3" type="ORF">D9756_005890</name>
</gene>
<feature type="compositionally biased region" description="Polar residues" evidence="1">
    <location>
        <begin position="339"/>
        <end position="350"/>
    </location>
</feature>
<feature type="region of interest" description="Disordered" evidence="1">
    <location>
        <begin position="241"/>
        <end position="652"/>
    </location>
</feature>
<keyword evidence="4" id="KW-1185">Reference proteome</keyword>
<feature type="compositionally biased region" description="Basic and acidic residues" evidence="1">
    <location>
        <begin position="471"/>
        <end position="483"/>
    </location>
</feature>
<feature type="region of interest" description="Disordered" evidence="1">
    <location>
        <begin position="1"/>
        <end position="32"/>
    </location>
</feature>
<evidence type="ECO:0000259" key="2">
    <source>
        <dbReference type="SMART" id="SM01300"/>
    </source>
</evidence>
<feature type="compositionally biased region" description="Polar residues" evidence="1">
    <location>
        <begin position="1"/>
        <end position="13"/>
    </location>
</feature>
<dbReference type="SMART" id="SM01300">
    <property type="entry name" value="PEHE"/>
    <property type="match status" value="1"/>
</dbReference>
<proteinExistence type="predicted"/>
<sequence length="747" mass="82304">MDPSGSTALSSNGRQKRVLPSRSRRGGPGVGTCETDLLILEHQKRRFETETLLPSTTSFLLTTDSKQFSTSNIESNVVTVSSERYFDRPDVLEGFRKGHIIQTPSYSKGAPDVGRFRPRGVEDTQIDTSDAAYERRHRKYETFEKRQRLREKEKLKHEQYKLKERIEQLRVMDASAFLALPASDFSPAPGVQEGDIDAGGISTLPGAQVNSTAAYSEGERRRKEMLDIALALEARFRVLLPPDRGRKPQPRSAAREDMAATHAISRRAVSDVEVSEREEEVVPTDGYNQRHDKIKIKLKLAGKDSTSGSPTPTSASRISKRSARTSLPPTQKPKRRQSRPTPSRSMTPVASPQHLIEPEAPASLASERTTSPFIDIEELADQAKELELESEEEANPPASNHEGSALAPEERPDTGVVETPQAPTPNVQPPTPPQKRTPLPDTRPAPVSEFDLARLENEVAERVAEPSQSHLPEKEGSPMHDDTETLSEPAPPPHFPSSPPIATLHTVSSLLQPTNAESPPRRRRGRPPKHPKQTSGLLELANAVQSLSANPPPRKRKKMNYHSPLANSRAPSQPLLQPVESDQESVPAASSKSGFLHTRVEQRLPSSGVNEVGDPLVRQSLSPPLGPSSVPRDVSTATSVPPSVSASIPPPEQISSISADLNLFGYRRAPPRRGAVIAEYQSETGELRWTDSLLLVAAIRGSQRQTQRHQTAFGVKVPDQIADPYDFWLPDEYLPEEELQKYNTYSS</sequence>
<comment type="caution">
    <text evidence="3">The sequence shown here is derived from an EMBL/GenBank/DDBJ whole genome shotgun (WGS) entry which is preliminary data.</text>
</comment>
<feature type="compositionally biased region" description="Pro residues" evidence="1">
    <location>
        <begin position="422"/>
        <end position="435"/>
    </location>
</feature>
<feature type="compositionally biased region" description="Basic and acidic residues" evidence="1">
    <location>
        <begin position="451"/>
        <end position="464"/>
    </location>
</feature>
<dbReference type="InterPro" id="IPR029332">
    <property type="entry name" value="PEHE_dom"/>
</dbReference>
<reference evidence="3 4" key="1">
    <citation type="journal article" date="2020" name="ISME J.">
        <title>Uncovering the hidden diversity of litter-decomposition mechanisms in mushroom-forming fungi.</title>
        <authorList>
            <person name="Floudas D."/>
            <person name="Bentzer J."/>
            <person name="Ahren D."/>
            <person name="Johansson T."/>
            <person name="Persson P."/>
            <person name="Tunlid A."/>
        </authorList>
    </citation>
    <scope>NUCLEOTIDE SEQUENCE [LARGE SCALE GENOMIC DNA]</scope>
    <source>
        <strain evidence="3 4">CBS 146.42</strain>
    </source>
</reference>
<feature type="compositionally biased region" description="Low complexity" evidence="1">
    <location>
        <begin position="620"/>
        <end position="652"/>
    </location>
</feature>
<accession>A0A8H5FWX8</accession>
<feature type="domain" description="PEHE" evidence="2">
    <location>
        <begin position="101"/>
        <end position="238"/>
    </location>
</feature>
<evidence type="ECO:0000256" key="1">
    <source>
        <dbReference type="SAM" id="MobiDB-lite"/>
    </source>
</evidence>
<feature type="compositionally biased region" description="Polar residues" evidence="1">
    <location>
        <begin position="505"/>
        <end position="517"/>
    </location>
</feature>
<protein>
    <recommendedName>
        <fullName evidence="2">PEHE domain-containing protein</fullName>
    </recommendedName>
</protein>
<dbReference type="GO" id="GO:0000123">
    <property type="term" value="C:histone acetyltransferase complex"/>
    <property type="evidence" value="ECO:0007669"/>
    <property type="project" value="UniProtKB-ARBA"/>
</dbReference>
<evidence type="ECO:0000313" key="3">
    <source>
        <dbReference type="EMBL" id="KAF5352765.1"/>
    </source>
</evidence>
<dbReference type="Proteomes" id="UP000559027">
    <property type="component" value="Unassembled WGS sequence"/>
</dbReference>
<dbReference type="OrthoDB" id="2555515at2759"/>
<feature type="compositionally biased region" description="Basic residues" evidence="1">
    <location>
        <begin position="14"/>
        <end position="25"/>
    </location>
</feature>
<feature type="compositionally biased region" description="Basic residues" evidence="1">
    <location>
        <begin position="521"/>
        <end position="532"/>
    </location>
</feature>
<feature type="compositionally biased region" description="Polar residues" evidence="1">
    <location>
        <begin position="565"/>
        <end position="575"/>
    </location>
</feature>
<feature type="compositionally biased region" description="Low complexity" evidence="1">
    <location>
        <begin position="305"/>
        <end position="316"/>
    </location>
</feature>
<feature type="compositionally biased region" description="Pro residues" evidence="1">
    <location>
        <begin position="489"/>
        <end position="499"/>
    </location>
</feature>